<evidence type="ECO:0000259" key="2">
    <source>
        <dbReference type="Pfam" id="PF04884"/>
    </source>
</evidence>
<dbReference type="Pfam" id="PF04884">
    <property type="entry name" value="UVB_sens_prot"/>
    <property type="match status" value="1"/>
</dbReference>
<comment type="similarity">
    <text evidence="1">Belongs to the RUS1 family.</text>
</comment>
<dbReference type="InterPro" id="IPR006968">
    <property type="entry name" value="RUS_fam"/>
</dbReference>
<dbReference type="EMBL" id="BRYA01000526">
    <property type="protein sequence ID" value="GMI21100.1"/>
    <property type="molecule type" value="Genomic_DNA"/>
</dbReference>
<proteinExistence type="inferred from homology"/>
<dbReference type="Pfam" id="PF24160">
    <property type="entry name" value="UVB_sens_C"/>
    <property type="match status" value="1"/>
</dbReference>
<dbReference type="PANTHER" id="PTHR12770:SF20">
    <property type="entry name" value="PROTEIN ROOT UVB SENSITIVE 6"/>
    <property type="match status" value="1"/>
</dbReference>
<gene>
    <name evidence="4" type="ORF">TrCOL_g4514</name>
</gene>
<evidence type="ECO:0000313" key="5">
    <source>
        <dbReference type="Proteomes" id="UP001165065"/>
    </source>
</evidence>
<keyword evidence="5" id="KW-1185">Reference proteome</keyword>
<evidence type="ECO:0000313" key="4">
    <source>
        <dbReference type="EMBL" id="GMI21100.1"/>
    </source>
</evidence>
<accession>A0A9W7FWC1</accession>
<dbReference type="OrthoDB" id="364779at2759"/>
<feature type="domain" description="Root UVB sensitive protein C-terminal" evidence="3">
    <location>
        <begin position="286"/>
        <end position="378"/>
    </location>
</feature>
<evidence type="ECO:0000256" key="1">
    <source>
        <dbReference type="ARBA" id="ARBA00007558"/>
    </source>
</evidence>
<protein>
    <submittedName>
        <fullName evidence="4">Uncharacterized protein</fullName>
    </submittedName>
</protein>
<organism evidence="4 5">
    <name type="scientific">Triparma columacea</name>
    <dbReference type="NCBI Taxonomy" id="722753"/>
    <lineage>
        <taxon>Eukaryota</taxon>
        <taxon>Sar</taxon>
        <taxon>Stramenopiles</taxon>
        <taxon>Ochrophyta</taxon>
        <taxon>Bolidophyceae</taxon>
        <taxon>Parmales</taxon>
        <taxon>Triparmaceae</taxon>
        <taxon>Triparma</taxon>
    </lineage>
</organism>
<name>A0A9W7FWC1_9STRA</name>
<sequence length="396" mass="44590">MGKGAVLNWVLKDCLGKVARMLWASKMGRKFDPDAKRWRFRSSLLYSAGNLMEIITYIYPPLFLLLATAANCLKQVSMLTSSSTRSALYQSFKDPGRENIGDITAKGEAQISVVDLLGMASGILLTTRLGTSVGRVMGVFFVLQGLEIASMYMQIRAVVFRTLNFERLWKAATGYVRGQGTEGPLEAAGRERIFLPPEHLCRRAIAFGSLGRARLRPEEMGELVEVFGGERYLLVVGEDIKNARRNRGRRSRLRRRSLSWGQWWGRWGRRGKGEGEGEEGECECVVTRAMENCHVVLHATASNLDIVKGTLALAALRRDLGRECEEGMGGEGCQIVENRRTADSVGLIRKAKEEADERFGEFVEEMEREGWDMNKFMFGTVSMRNVWPREIKEDEE</sequence>
<evidence type="ECO:0000259" key="3">
    <source>
        <dbReference type="Pfam" id="PF24160"/>
    </source>
</evidence>
<dbReference type="PANTHER" id="PTHR12770">
    <property type="entry name" value="RUS1 FAMILY PROTEIN C16ORF58"/>
    <property type="match status" value="1"/>
</dbReference>
<feature type="domain" description="Protein root UVB sensitive/RUS" evidence="2">
    <location>
        <begin position="4"/>
        <end position="177"/>
    </location>
</feature>
<dbReference type="InterPro" id="IPR054549">
    <property type="entry name" value="UVB_sens_RUS_dom"/>
</dbReference>
<dbReference type="AlphaFoldDB" id="A0A9W7FWC1"/>
<dbReference type="Proteomes" id="UP001165065">
    <property type="component" value="Unassembled WGS sequence"/>
</dbReference>
<reference evidence="5" key="1">
    <citation type="journal article" date="2023" name="Commun. Biol.">
        <title>Genome analysis of Parmales, the sister group of diatoms, reveals the evolutionary specialization of diatoms from phago-mixotrophs to photoautotrophs.</title>
        <authorList>
            <person name="Ban H."/>
            <person name="Sato S."/>
            <person name="Yoshikawa S."/>
            <person name="Yamada K."/>
            <person name="Nakamura Y."/>
            <person name="Ichinomiya M."/>
            <person name="Sato N."/>
            <person name="Blanc-Mathieu R."/>
            <person name="Endo H."/>
            <person name="Kuwata A."/>
            <person name="Ogata H."/>
        </authorList>
    </citation>
    <scope>NUCLEOTIDE SEQUENCE [LARGE SCALE GENOMIC DNA]</scope>
</reference>
<dbReference type="InterPro" id="IPR055412">
    <property type="entry name" value="UVB_sens_C"/>
</dbReference>
<comment type="caution">
    <text evidence="4">The sequence shown here is derived from an EMBL/GenBank/DDBJ whole genome shotgun (WGS) entry which is preliminary data.</text>
</comment>